<reference evidence="2 3" key="1">
    <citation type="submission" date="2018-10" db="EMBL/GenBank/DDBJ databases">
        <title>Isolation from cow dung.</title>
        <authorList>
            <person name="Ling L."/>
        </authorList>
    </citation>
    <scope>NUCLEOTIDE SEQUENCE [LARGE SCALE GENOMIC DNA]</scope>
    <source>
        <strain evidence="2 3">NEAU-LL90</strain>
    </source>
</reference>
<protein>
    <recommendedName>
        <fullName evidence="4">Integral membrane protein</fullName>
    </recommendedName>
</protein>
<accession>A0A3M2L3Z5</accession>
<comment type="caution">
    <text evidence="2">The sequence shown here is derived from an EMBL/GenBank/DDBJ whole genome shotgun (WGS) entry which is preliminary data.</text>
</comment>
<feature type="transmembrane region" description="Helical" evidence="1">
    <location>
        <begin position="90"/>
        <end position="107"/>
    </location>
</feature>
<evidence type="ECO:0000256" key="1">
    <source>
        <dbReference type="SAM" id="Phobius"/>
    </source>
</evidence>
<dbReference type="EMBL" id="RFFH01000015">
    <property type="protein sequence ID" value="RMI29228.1"/>
    <property type="molecule type" value="Genomic_DNA"/>
</dbReference>
<keyword evidence="1" id="KW-1133">Transmembrane helix</keyword>
<evidence type="ECO:0008006" key="4">
    <source>
        <dbReference type="Google" id="ProtNLM"/>
    </source>
</evidence>
<dbReference type="Proteomes" id="UP000279275">
    <property type="component" value="Unassembled WGS sequence"/>
</dbReference>
<name>A0A3M2L3Z5_9NOCA</name>
<evidence type="ECO:0000313" key="3">
    <source>
        <dbReference type="Proteomes" id="UP000279275"/>
    </source>
</evidence>
<keyword evidence="3" id="KW-1185">Reference proteome</keyword>
<feature type="transmembrane region" description="Helical" evidence="1">
    <location>
        <begin position="114"/>
        <end position="133"/>
    </location>
</feature>
<organism evidence="2 3">
    <name type="scientific">Nocardia stercoris</name>
    <dbReference type="NCBI Taxonomy" id="2483361"/>
    <lineage>
        <taxon>Bacteria</taxon>
        <taxon>Bacillati</taxon>
        <taxon>Actinomycetota</taxon>
        <taxon>Actinomycetes</taxon>
        <taxon>Mycobacteriales</taxon>
        <taxon>Nocardiaceae</taxon>
        <taxon>Nocardia</taxon>
    </lineage>
</organism>
<sequence length="146" mass="14736">MIRFLAVLSGLVLTLAVAILLPWAGIPAAVLVVLGWRYRICAVLAVLVAVGVLSFVGTGAMEAAATGLVATTYLLNTATVHAPAGVVPTTVPSVVGAVLFTGAAVAASAAPAHWAWAPLATPILVIVLYAWVIRGLASPVSDEETA</sequence>
<proteinExistence type="predicted"/>
<gene>
    <name evidence="2" type="ORF">EBN03_26110</name>
</gene>
<dbReference type="OrthoDB" id="4571265at2"/>
<dbReference type="AlphaFoldDB" id="A0A3M2L3Z5"/>
<dbReference type="RefSeq" id="WP_122190790.1">
    <property type="nucleotide sequence ID" value="NZ_RFFH01000015.1"/>
</dbReference>
<keyword evidence="1" id="KW-0812">Transmembrane</keyword>
<keyword evidence="1" id="KW-0472">Membrane</keyword>
<feature type="transmembrane region" description="Helical" evidence="1">
    <location>
        <begin position="36"/>
        <end position="56"/>
    </location>
</feature>
<evidence type="ECO:0000313" key="2">
    <source>
        <dbReference type="EMBL" id="RMI29228.1"/>
    </source>
</evidence>